<dbReference type="Proteomes" id="UP000215335">
    <property type="component" value="Unassembled WGS sequence"/>
</dbReference>
<dbReference type="AlphaFoldDB" id="A0A232ESB2"/>
<sequence length="76" mass="8574">GSASLRPPRRYTILSEKVLSHALEEDTRSILSRAYERNSNIPFYRGDRLSGRKRKRAAFKLCQPRNCSSSSSSGAE</sequence>
<keyword evidence="2" id="KW-1185">Reference proteome</keyword>
<feature type="non-terminal residue" evidence="1">
    <location>
        <position position="76"/>
    </location>
</feature>
<proteinExistence type="predicted"/>
<accession>A0A232ESB2</accession>
<evidence type="ECO:0000313" key="1">
    <source>
        <dbReference type="EMBL" id="OXU21245.1"/>
    </source>
</evidence>
<feature type="non-terminal residue" evidence="1">
    <location>
        <position position="1"/>
    </location>
</feature>
<name>A0A232ESB2_9HYME</name>
<evidence type="ECO:0000313" key="2">
    <source>
        <dbReference type="Proteomes" id="UP000215335"/>
    </source>
</evidence>
<gene>
    <name evidence="1" type="ORF">TSAR_013980</name>
</gene>
<organism evidence="1 2">
    <name type="scientific">Trichomalopsis sarcophagae</name>
    <dbReference type="NCBI Taxonomy" id="543379"/>
    <lineage>
        <taxon>Eukaryota</taxon>
        <taxon>Metazoa</taxon>
        <taxon>Ecdysozoa</taxon>
        <taxon>Arthropoda</taxon>
        <taxon>Hexapoda</taxon>
        <taxon>Insecta</taxon>
        <taxon>Pterygota</taxon>
        <taxon>Neoptera</taxon>
        <taxon>Endopterygota</taxon>
        <taxon>Hymenoptera</taxon>
        <taxon>Apocrita</taxon>
        <taxon>Proctotrupomorpha</taxon>
        <taxon>Chalcidoidea</taxon>
        <taxon>Pteromalidae</taxon>
        <taxon>Pteromalinae</taxon>
        <taxon>Trichomalopsis</taxon>
    </lineage>
</organism>
<reference evidence="1 2" key="1">
    <citation type="journal article" date="2017" name="Curr. Biol.">
        <title>The Evolution of Venom by Co-option of Single-Copy Genes.</title>
        <authorList>
            <person name="Martinson E.O."/>
            <person name="Mrinalini"/>
            <person name="Kelkar Y.D."/>
            <person name="Chang C.H."/>
            <person name="Werren J.H."/>
        </authorList>
    </citation>
    <scope>NUCLEOTIDE SEQUENCE [LARGE SCALE GENOMIC DNA]</scope>
    <source>
        <strain evidence="1 2">Alberta</strain>
        <tissue evidence="1">Whole body</tissue>
    </source>
</reference>
<dbReference type="EMBL" id="NNAY01002452">
    <property type="protein sequence ID" value="OXU21245.1"/>
    <property type="molecule type" value="Genomic_DNA"/>
</dbReference>
<comment type="caution">
    <text evidence="1">The sequence shown here is derived from an EMBL/GenBank/DDBJ whole genome shotgun (WGS) entry which is preliminary data.</text>
</comment>
<protein>
    <submittedName>
        <fullName evidence="1">Uncharacterized protein</fullName>
    </submittedName>
</protein>